<dbReference type="Proteomes" id="UP000031883">
    <property type="component" value="Chromosome"/>
</dbReference>
<evidence type="ECO:0000256" key="1">
    <source>
        <dbReference type="ARBA" id="ARBA00022741"/>
    </source>
</evidence>
<keyword evidence="10" id="KW-1185">Reference proteome</keyword>
<evidence type="ECO:0000259" key="8">
    <source>
        <dbReference type="PROSITE" id="PS51198"/>
    </source>
</evidence>
<organism evidence="9 10">
    <name type="scientific">Yersinia rochesterensis</name>
    <dbReference type="NCBI Taxonomy" id="1604335"/>
    <lineage>
        <taxon>Bacteria</taxon>
        <taxon>Pseudomonadati</taxon>
        <taxon>Pseudomonadota</taxon>
        <taxon>Gammaproteobacteria</taxon>
        <taxon>Enterobacterales</taxon>
        <taxon>Yersiniaceae</taxon>
        <taxon>Yersinia</taxon>
    </lineage>
</organism>
<dbReference type="Pfam" id="PF13245">
    <property type="entry name" value="AAA_19"/>
    <property type="match status" value="1"/>
</dbReference>
<feature type="binding site" evidence="6">
    <location>
        <begin position="50"/>
        <end position="57"/>
    </location>
    <ligand>
        <name>ATP</name>
        <dbReference type="ChEBI" id="CHEBI:30616"/>
    </ligand>
</feature>
<dbReference type="SUPFAM" id="SSF52540">
    <property type="entry name" value="P-loop containing nucleoside triphosphate hydrolases"/>
    <property type="match status" value="1"/>
</dbReference>
<dbReference type="PROSITE" id="PS51198">
    <property type="entry name" value="UVRD_HELICASE_ATP_BIND"/>
    <property type="match status" value="1"/>
</dbReference>
<gene>
    <name evidence="9" type="ORF">CH54_1524</name>
</gene>
<evidence type="ECO:0000256" key="2">
    <source>
        <dbReference type="ARBA" id="ARBA00022801"/>
    </source>
</evidence>
<dbReference type="InterPro" id="IPR000212">
    <property type="entry name" value="DNA_helicase_UvrD/REP"/>
</dbReference>
<feature type="domain" description="UvrD-like helicase ATP-binding" evidence="8">
    <location>
        <begin position="29"/>
        <end position="307"/>
    </location>
</feature>
<proteinExistence type="predicted"/>
<dbReference type="PANTHER" id="PTHR11070:SF2">
    <property type="entry name" value="ATP-DEPENDENT DNA HELICASE SRS2"/>
    <property type="match status" value="1"/>
</dbReference>
<dbReference type="InterPro" id="IPR014016">
    <property type="entry name" value="UvrD-like_ATP-bd"/>
</dbReference>
<dbReference type="EMBL" id="CP009997">
    <property type="protein sequence ID" value="AJJ37518.1"/>
    <property type="molecule type" value="Genomic_DNA"/>
</dbReference>
<keyword evidence="1 6" id="KW-0547">Nucleotide-binding</keyword>
<accession>A0ABM5SSL0</accession>
<reference evidence="9 10" key="1">
    <citation type="journal article" date="2015" name="Genome Announc.">
        <title>Thirty-Two Complete Genome Assemblies of Nine Yersinia Species, Including Y. pestis, Y. pseudotuberculosis, and Y. enterocolitica.</title>
        <authorList>
            <person name="Johnson S.L."/>
            <person name="Daligault H.E."/>
            <person name="Davenport K.W."/>
            <person name="Jaissle J."/>
            <person name="Frey K.G."/>
            <person name="Ladner J.T."/>
            <person name="Broomall S.M."/>
            <person name="Bishop-Lilly K.A."/>
            <person name="Bruce D.C."/>
            <person name="Coyne S.R."/>
            <person name="Gibbons H.S."/>
            <person name="Lo C.C."/>
            <person name="Munk A.C."/>
            <person name="Rosenzweig C.N."/>
            <person name="Koroleva G.I."/>
            <person name="Palacios G.F."/>
            <person name="Redden C.L."/>
            <person name="Xu Y."/>
            <person name="Minogue T.D."/>
            <person name="Chain P.S."/>
        </authorList>
    </citation>
    <scope>NUCLEOTIDE SEQUENCE [LARGE SCALE GENOMIC DNA]</scope>
    <source>
        <strain evidence="9 10">Y231</strain>
    </source>
</reference>
<evidence type="ECO:0000313" key="10">
    <source>
        <dbReference type="Proteomes" id="UP000031883"/>
    </source>
</evidence>
<evidence type="ECO:0000256" key="5">
    <source>
        <dbReference type="ARBA" id="ARBA00034923"/>
    </source>
</evidence>
<evidence type="ECO:0000256" key="7">
    <source>
        <dbReference type="SAM" id="MobiDB-lite"/>
    </source>
</evidence>
<evidence type="ECO:0000256" key="4">
    <source>
        <dbReference type="ARBA" id="ARBA00022840"/>
    </source>
</evidence>
<keyword evidence="4 6" id="KW-0067">ATP-binding</keyword>
<dbReference type="PANTHER" id="PTHR11070">
    <property type="entry name" value="UVRD / RECB / PCRA DNA HELICASE FAMILY MEMBER"/>
    <property type="match status" value="1"/>
</dbReference>
<sequence length="663" mass="73729">MAPDTAGAKQGGDAMTNSQILDGNDRDAGVVEEICGYLTDIPPRNYFLFAGAGSGKTRTLVEVLRRLTGVTEHEKGGQLARSLKMYGRSIRVVTYTKNAVSVINGRLGDNNLVSVSTIHSFCWELINGFNDDIREALIALKEAQLARDTAEAEAKPRGITPAKQRALDEIIDEIEILRATEVFIYHPDRNMYGPGALPHNYVLDATAWLLRNKPTLQSILKDRHPIILIDESQDTMKGVLDSLMILAKKRERDLTLGLLGDHRQRIYMDGHADLPSIVPENWATPELQMNHRSQRRIVTLINKIWETELEGRTQPVKGSAQHPRTEKAGGTVRLFLGDTSRSPEDKVLSERWCAERMFEVSCSVAWNQEQYQVLALEHKLVATRGSFLEVYEAMTLLDPHAAAPSGSGDNKGPSTVQILLNELGHLEACVSNEGIVNEFKATEVFRRYGGLDNMPEDSEARAERTDEMLEAIAIFAMACANPESTVAEVLAPVLNAKLFEVDHRLQEAYADKSPAPQAPGRGEDESKQTRMRRGWCALFAAPWKQLKCYRNYLAGISELATHQVVKGSEFKHVMVVMDDALAGGTLIKYDKIFGGTELSPKDKKNAEAGKETTIDRTLRLLYVTCSRAQESLALVLWSSNPATAMARIKESQWFAEYEILIIP</sequence>
<evidence type="ECO:0000313" key="9">
    <source>
        <dbReference type="EMBL" id="AJJ37518.1"/>
    </source>
</evidence>
<keyword evidence="2 6" id="KW-0378">Hydrolase</keyword>
<feature type="region of interest" description="Disordered" evidence="7">
    <location>
        <begin position="509"/>
        <end position="528"/>
    </location>
</feature>
<evidence type="ECO:0000256" key="6">
    <source>
        <dbReference type="PROSITE-ProRule" id="PRU00560"/>
    </source>
</evidence>
<protein>
    <recommendedName>
        <fullName evidence="5">DNA 3'-5' helicase II</fullName>
    </recommendedName>
</protein>
<evidence type="ECO:0000256" key="3">
    <source>
        <dbReference type="ARBA" id="ARBA00022806"/>
    </source>
</evidence>
<keyword evidence="3 6" id="KW-0347">Helicase</keyword>
<dbReference type="InterPro" id="IPR027417">
    <property type="entry name" value="P-loop_NTPase"/>
</dbReference>
<name>A0ABM5SSL0_9GAMM</name>
<feature type="region of interest" description="Disordered" evidence="7">
    <location>
        <begin position="1"/>
        <end position="22"/>
    </location>
</feature>
<dbReference type="Gene3D" id="3.40.50.300">
    <property type="entry name" value="P-loop containing nucleotide triphosphate hydrolases"/>
    <property type="match status" value="2"/>
</dbReference>